<reference evidence="1 2" key="1">
    <citation type="submission" date="2014-12" db="EMBL/GenBank/DDBJ databases">
        <title>Draft Genome Sequences of Five Spore-Forming Food Isolates of Bacillus pumilus.</title>
        <authorList>
            <person name="de Jong A."/>
            <person name="van Heel A.J."/>
            <person name="Montalban-Lopez M."/>
            <person name="Krawczyk A.O."/>
            <person name="Berendsen E.M."/>
            <person name="Wells-Bennik M."/>
            <person name="Kuipers O.P."/>
        </authorList>
    </citation>
    <scope>NUCLEOTIDE SEQUENCE [LARGE SCALE GENOMIC DNA]</scope>
    <source>
        <strain evidence="1 2">B4127</strain>
    </source>
</reference>
<evidence type="ECO:0000313" key="1">
    <source>
        <dbReference type="EMBL" id="KIL19937.1"/>
    </source>
</evidence>
<dbReference type="AlphaFoldDB" id="A0AB34QVB9"/>
<organism evidence="1 2">
    <name type="scientific">Bacillus pumilus</name>
    <name type="common">Bacillus mesentericus</name>
    <dbReference type="NCBI Taxonomy" id="1408"/>
    <lineage>
        <taxon>Bacteria</taxon>
        <taxon>Bacillati</taxon>
        <taxon>Bacillota</taxon>
        <taxon>Bacilli</taxon>
        <taxon>Bacillales</taxon>
        <taxon>Bacillaceae</taxon>
        <taxon>Bacillus</taxon>
    </lineage>
</organism>
<sequence>MQSPHFDGFLSVWNKENRFKQMIERACIKIEEKSCGSLQFDMNPLYFFLGQSI</sequence>
<proteinExistence type="predicted"/>
<name>A0AB34QVB9_BACPU</name>
<accession>A0AB34QVB9</accession>
<evidence type="ECO:0000313" key="2">
    <source>
        <dbReference type="Proteomes" id="UP000031978"/>
    </source>
</evidence>
<gene>
    <name evidence="1" type="ORF">B4127_3801</name>
</gene>
<dbReference type="EMBL" id="JXCL01000014">
    <property type="protein sequence ID" value="KIL19937.1"/>
    <property type="molecule type" value="Genomic_DNA"/>
</dbReference>
<dbReference type="Proteomes" id="UP000031978">
    <property type="component" value="Unassembled WGS sequence"/>
</dbReference>
<comment type="caution">
    <text evidence="1">The sequence shown here is derived from an EMBL/GenBank/DDBJ whole genome shotgun (WGS) entry which is preliminary data.</text>
</comment>
<protein>
    <submittedName>
        <fullName evidence="1">Uncharacterized protein</fullName>
    </submittedName>
</protein>